<evidence type="ECO:0000256" key="8">
    <source>
        <dbReference type="ARBA" id="ARBA00023136"/>
    </source>
</evidence>
<dbReference type="KEGG" id="som:SOMG_04048"/>
<feature type="transmembrane region" description="Helical" evidence="10">
    <location>
        <begin position="188"/>
        <end position="206"/>
    </location>
</feature>
<proteinExistence type="inferred from homology"/>
<feature type="transmembrane region" description="Helical" evidence="10">
    <location>
        <begin position="718"/>
        <end position="739"/>
    </location>
</feature>
<dbReference type="EMBL" id="CP115612">
    <property type="protein sequence ID" value="WBW73292.1"/>
    <property type="molecule type" value="Genomic_DNA"/>
</dbReference>
<keyword evidence="6" id="KW-0653">Protein transport</keyword>
<accession>A0AAF0AW77</accession>
<dbReference type="Pfam" id="PF03169">
    <property type="entry name" value="OPT"/>
    <property type="match status" value="1"/>
</dbReference>
<keyword evidence="8 10" id="KW-0472">Membrane</keyword>
<evidence type="ECO:0000313" key="12">
    <source>
        <dbReference type="Proteomes" id="UP001212411"/>
    </source>
</evidence>
<keyword evidence="12" id="KW-1185">Reference proteome</keyword>
<evidence type="ECO:0000256" key="10">
    <source>
        <dbReference type="SAM" id="Phobius"/>
    </source>
</evidence>
<feature type="transmembrane region" description="Helical" evidence="10">
    <location>
        <begin position="340"/>
        <end position="372"/>
    </location>
</feature>
<feature type="transmembrane region" description="Helical" evidence="10">
    <location>
        <begin position="541"/>
        <end position="561"/>
    </location>
</feature>
<evidence type="ECO:0000256" key="6">
    <source>
        <dbReference type="ARBA" id="ARBA00022927"/>
    </source>
</evidence>
<feature type="transmembrane region" description="Helical" evidence="10">
    <location>
        <begin position="649"/>
        <end position="668"/>
    </location>
</feature>
<feature type="transmembrane region" description="Helical" evidence="10">
    <location>
        <begin position="487"/>
        <end position="508"/>
    </location>
</feature>
<dbReference type="GO" id="GO:0035673">
    <property type="term" value="F:oligopeptide transmembrane transporter activity"/>
    <property type="evidence" value="ECO:0007669"/>
    <property type="project" value="InterPro"/>
</dbReference>
<evidence type="ECO:0000256" key="2">
    <source>
        <dbReference type="ARBA" id="ARBA00008807"/>
    </source>
</evidence>
<evidence type="ECO:0000313" key="11">
    <source>
        <dbReference type="EMBL" id="WBW73292.1"/>
    </source>
</evidence>
<organism evidence="11 12">
    <name type="scientific">Schizosaccharomyces osmophilus</name>
    <dbReference type="NCBI Taxonomy" id="2545709"/>
    <lineage>
        <taxon>Eukaryota</taxon>
        <taxon>Fungi</taxon>
        <taxon>Dikarya</taxon>
        <taxon>Ascomycota</taxon>
        <taxon>Taphrinomycotina</taxon>
        <taxon>Schizosaccharomycetes</taxon>
        <taxon>Schizosaccharomycetales</taxon>
        <taxon>Schizosaccharomycetaceae</taxon>
        <taxon>Schizosaccharomyces</taxon>
    </lineage>
</organism>
<feature type="compositionally biased region" description="Polar residues" evidence="9">
    <location>
        <begin position="17"/>
        <end position="39"/>
    </location>
</feature>
<feature type="transmembrane region" description="Helical" evidence="10">
    <location>
        <begin position="161"/>
        <end position="181"/>
    </location>
</feature>
<dbReference type="NCBIfam" id="TIGR00728">
    <property type="entry name" value="OPT_sfam"/>
    <property type="match status" value="1"/>
</dbReference>
<keyword evidence="5" id="KW-0571">Peptide transport</keyword>
<gene>
    <name evidence="11" type="primary">pgt1</name>
    <name evidence="11" type="ORF">SOMG_04048</name>
</gene>
<evidence type="ECO:0000256" key="3">
    <source>
        <dbReference type="ARBA" id="ARBA00022448"/>
    </source>
</evidence>
<feature type="transmembrane region" description="Helical" evidence="10">
    <location>
        <begin position="411"/>
        <end position="434"/>
    </location>
</feature>
<dbReference type="PANTHER" id="PTHR22601">
    <property type="entry name" value="ISP4 LIKE PROTEIN"/>
    <property type="match status" value="1"/>
</dbReference>
<dbReference type="InterPro" id="IPR004813">
    <property type="entry name" value="OPT"/>
</dbReference>
<dbReference type="InterPro" id="IPR004648">
    <property type="entry name" value="Oligpept_transpt"/>
</dbReference>
<comment type="subcellular location">
    <subcellularLocation>
        <location evidence="1">Membrane</location>
        <topology evidence="1">Multi-pass membrane protein</topology>
    </subcellularLocation>
</comment>
<evidence type="ECO:0000256" key="5">
    <source>
        <dbReference type="ARBA" id="ARBA00022856"/>
    </source>
</evidence>
<evidence type="ECO:0000256" key="9">
    <source>
        <dbReference type="SAM" id="MobiDB-lite"/>
    </source>
</evidence>
<dbReference type="NCBIfam" id="TIGR00727">
    <property type="entry name" value="ISP4_OPT"/>
    <property type="match status" value="1"/>
</dbReference>
<reference evidence="11 12" key="1">
    <citation type="journal article" date="2023" name="G3 (Bethesda)">
        <title>A high-quality reference genome for the fission yeast Schizosaccharomyces osmophilus.</title>
        <authorList>
            <person name="Jia G.S."/>
            <person name="Zhang W.C."/>
            <person name="Liang Y."/>
            <person name="Liu X.H."/>
            <person name="Rhind N."/>
            <person name="Pidoux A."/>
            <person name="Brysch-Herzberg M."/>
            <person name="Du L.L."/>
        </authorList>
    </citation>
    <scope>NUCLEOTIDE SEQUENCE [LARGE SCALE GENOMIC DNA]</scope>
    <source>
        <strain evidence="11 12">CBS 15793</strain>
    </source>
</reference>
<dbReference type="GO" id="GO:0015031">
    <property type="term" value="P:protein transport"/>
    <property type="evidence" value="ECO:0007669"/>
    <property type="project" value="UniProtKB-KW"/>
</dbReference>
<keyword evidence="4 10" id="KW-0812">Transmembrane</keyword>
<feature type="region of interest" description="Disordered" evidence="9">
    <location>
        <begin position="1"/>
        <end position="99"/>
    </location>
</feature>
<feature type="compositionally biased region" description="Basic and acidic residues" evidence="9">
    <location>
        <begin position="40"/>
        <end position="50"/>
    </location>
</feature>
<feature type="transmembrane region" description="Helical" evidence="10">
    <location>
        <begin position="266"/>
        <end position="284"/>
    </location>
</feature>
<evidence type="ECO:0000256" key="4">
    <source>
        <dbReference type="ARBA" id="ARBA00022692"/>
    </source>
</evidence>
<sequence length="859" mass="97367">MPKGSQHQHTSSEESNSRSQAPSQSISYSNSPFIASSTVERVDHHTRNSDNEEDDASSLNVNHDEDSKKVIHEQIKGGDSIQSMDVSPGRISPEDVSEFNKKPKSKSNFFVRLLTLSSSSLVSNQANCYYDENGEVEDSIYSEVRASVPPTDDYSKPVNTWRTWVLTTIFVIVFAAVNQFFSLRYPSLTINFIVAQILLFPLGKLLNLLPNWTIGYRRCSFYLNPGPFNTKEHATITIAVSLTSSTAYATNILSAQTSFYNQDLSWGYKILVVLTSQMLGYGFAGLTRRWIVYPASMVWPQTLVSAVLFRTLHGDGGNDIGETKEGKTTANGWSVSRYRFFTYIFIGAFAFYWFPGFIFTALSYFTFLCWIWPKNRVVNQLFGYNSGLGIVPVTFDWQQVVYNSNPLASPWWVISNTIGSVIIIFWIVVPILYYKSVWFSNYLPMLSSSTYDNTGKTFNSSRVLNSDLSFDQSKYESYSPLYMPMSYSMSTALNFAAVTSIFTHCILYNGKDIWQRLRDERGAFECVHRKLMRNYQEAPQWWYLSLFIVTFGLSIFTIQYYDTQCPVWAFIVAMLIFIINFVPQGILEGITNQHVGLNIITELVGGYMLPGKPVANLMIKLYGFIPMRQGLEFSRDLKLAQYMKVPPRILFSVQIFATVLGGVTQVAVQEWMRFHIKDICTHAQSDGFTCPNGRSIYNASLIWGAIGPAKLFSKGRPYYPLLYFFLIGAVAPFLTYVLYKKFPKAWYGKLNAPVFFTGPGNIPPATGINYSSWAIVGFVFNYAIRKKAVHWWTKYNYVLAAALDSGVAVAGVVIFLCVSYPGGSLSWWGNSVYKNTYDWKSMPYRSVGPNETFGYSNWS</sequence>
<dbReference type="AlphaFoldDB" id="A0AAF0AW77"/>
<keyword evidence="3" id="KW-0813">Transport</keyword>
<feature type="compositionally biased region" description="Basic and acidic residues" evidence="9">
    <location>
        <begin position="62"/>
        <end position="76"/>
    </location>
</feature>
<evidence type="ECO:0000256" key="1">
    <source>
        <dbReference type="ARBA" id="ARBA00004141"/>
    </source>
</evidence>
<feature type="transmembrane region" description="Helical" evidence="10">
    <location>
        <begin position="567"/>
        <end position="587"/>
    </location>
</feature>
<feature type="transmembrane region" description="Helical" evidence="10">
    <location>
        <begin position="795"/>
        <end position="821"/>
    </location>
</feature>
<evidence type="ECO:0000256" key="7">
    <source>
        <dbReference type="ARBA" id="ARBA00022989"/>
    </source>
</evidence>
<dbReference type="RefSeq" id="XP_056037535.1">
    <property type="nucleotide sequence ID" value="XM_056182835.1"/>
</dbReference>
<comment type="similarity">
    <text evidence="2">Belongs to the oligopeptide OPT transporter family.</text>
</comment>
<protein>
    <submittedName>
        <fullName evidence="11">Plasma membrane glutathione transmembrane transporter Pgt1</fullName>
    </submittedName>
</protein>
<keyword evidence="7 10" id="KW-1133">Transmembrane helix</keyword>
<dbReference type="GeneID" id="80877524"/>
<name>A0AAF0AW77_9SCHI</name>
<dbReference type="Proteomes" id="UP001212411">
    <property type="component" value="Chromosome 2"/>
</dbReference>
<dbReference type="GO" id="GO:0016020">
    <property type="term" value="C:membrane"/>
    <property type="evidence" value="ECO:0007669"/>
    <property type="project" value="UniProtKB-SubCell"/>
</dbReference>